<protein>
    <recommendedName>
        <fullName evidence="4 9">D-3-phosphoglycerate dehydrogenase</fullName>
        <ecNumber evidence="9">1.1.1.95</ecNumber>
    </recommendedName>
</protein>
<dbReference type="SUPFAM" id="SSF52283">
    <property type="entry name" value="Formate/glycerate dehydrogenase catalytic domain-like"/>
    <property type="match status" value="1"/>
</dbReference>
<dbReference type="PANTHER" id="PTHR42938">
    <property type="entry name" value="FORMATE DEHYDROGENASE 1"/>
    <property type="match status" value="1"/>
</dbReference>
<dbReference type="CDD" id="cd04902">
    <property type="entry name" value="ACT_3PGDH-xct"/>
    <property type="match status" value="1"/>
</dbReference>
<accession>A0A1F6G930</accession>
<dbReference type="NCBIfam" id="TIGR01327">
    <property type="entry name" value="PGDH"/>
    <property type="match status" value="1"/>
</dbReference>
<dbReference type="SUPFAM" id="SSF143548">
    <property type="entry name" value="Serine metabolism enzymes domain"/>
    <property type="match status" value="1"/>
</dbReference>
<organism evidence="11 12">
    <name type="scientific">Candidatus Lambdaproteobacteria bacterium RIFOXYD2_FULL_50_16</name>
    <dbReference type="NCBI Taxonomy" id="1817772"/>
    <lineage>
        <taxon>Bacteria</taxon>
        <taxon>Pseudomonadati</taxon>
        <taxon>Pseudomonadota</taxon>
        <taxon>Candidatus Lambdaproteobacteria</taxon>
    </lineage>
</organism>
<dbReference type="PROSITE" id="PS00065">
    <property type="entry name" value="D_2_HYDROXYACID_DH_1"/>
    <property type="match status" value="1"/>
</dbReference>
<evidence type="ECO:0000313" key="12">
    <source>
        <dbReference type="Proteomes" id="UP000178449"/>
    </source>
</evidence>
<dbReference type="FunFam" id="3.40.50.720:FF:000021">
    <property type="entry name" value="D-3-phosphoglycerate dehydrogenase"/>
    <property type="match status" value="1"/>
</dbReference>
<dbReference type="InterPro" id="IPR006139">
    <property type="entry name" value="D-isomer_2_OHA_DH_cat_dom"/>
</dbReference>
<dbReference type="STRING" id="1817772.A2527_05230"/>
<proteinExistence type="inferred from homology"/>
<dbReference type="Proteomes" id="UP000178449">
    <property type="component" value="Unassembled WGS sequence"/>
</dbReference>
<dbReference type="InterPro" id="IPR029009">
    <property type="entry name" value="ASB_dom_sf"/>
</dbReference>
<evidence type="ECO:0000256" key="3">
    <source>
        <dbReference type="ARBA" id="ARBA00005854"/>
    </source>
</evidence>
<evidence type="ECO:0000256" key="6">
    <source>
        <dbReference type="ARBA" id="ARBA00023027"/>
    </source>
</evidence>
<feature type="domain" description="ACT" evidence="10">
    <location>
        <begin position="457"/>
        <end position="529"/>
    </location>
</feature>
<comment type="function">
    <text evidence="1">Catalyzes the reversible oxidation of 3-phospho-D-glycerate to 3-phosphonooxypyruvate, the first step of the phosphorylated L-serine biosynthesis pathway. Also catalyzes the reversible oxidation of 2-hydroxyglutarate to 2-oxoglutarate.</text>
</comment>
<dbReference type="SUPFAM" id="SSF51735">
    <property type="entry name" value="NAD(P)-binding Rossmann-fold domains"/>
    <property type="match status" value="1"/>
</dbReference>
<name>A0A1F6G930_9PROT</name>
<keyword evidence="9" id="KW-0718">Serine biosynthesis</keyword>
<dbReference type="SUPFAM" id="SSF55021">
    <property type="entry name" value="ACT-like"/>
    <property type="match status" value="1"/>
</dbReference>
<dbReference type="AlphaFoldDB" id="A0A1F6G930"/>
<dbReference type="PROSITE" id="PS51671">
    <property type="entry name" value="ACT"/>
    <property type="match status" value="1"/>
</dbReference>
<dbReference type="InterPro" id="IPR029752">
    <property type="entry name" value="D-isomer_DH_CS1"/>
</dbReference>
<dbReference type="EC" id="1.1.1.95" evidence="9"/>
<dbReference type="EMBL" id="MFNE01000036">
    <property type="protein sequence ID" value="OGG94589.1"/>
    <property type="molecule type" value="Genomic_DNA"/>
</dbReference>
<dbReference type="GO" id="GO:0006564">
    <property type="term" value="P:L-serine biosynthetic process"/>
    <property type="evidence" value="ECO:0007669"/>
    <property type="project" value="UniProtKB-UniRule"/>
</dbReference>
<dbReference type="UniPathway" id="UPA00135">
    <property type="reaction ID" value="UER00196"/>
</dbReference>
<dbReference type="InterPro" id="IPR002912">
    <property type="entry name" value="ACT_dom"/>
</dbReference>
<keyword evidence="5 9" id="KW-0560">Oxidoreductase</keyword>
<dbReference type="InterPro" id="IPR045865">
    <property type="entry name" value="ACT-like_dom_sf"/>
</dbReference>
<dbReference type="CDD" id="cd12173">
    <property type="entry name" value="PGDH_4"/>
    <property type="match status" value="1"/>
</dbReference>
<comment type="similarity">
    <text evidence="3 9">Belongs to the D-isomer specific 2-hydroxyacid dehydrogenase family.</text>
</comment>
<sequence>MKKILISGKLHQVAFDNFAKEPEIEVDYRPDYPREELLKIIGDYDAHISRSETDVDKEFIDAATRLSVIGRAAVGIGNIDVDYATQKGILVFNTPAKNTNSAAELTLMLMLAAMRNLTKAHNSMAQNLWDRHRFNGAELLGKTVGIIGLGNVGHRVCRFLKSFDCEVLTYDPYVSSEYCEGHGAKQVDFLELVKNSDIITIHTPKNKETVNMVQDAEIAQMKDGVILINAARGGLFNEDAMCRGLESGKIGALGLDTWDVEPVKEHPLKKFDNVVMTPHIGASTSEAQFRIGDTVSKEAIKALKGEIVSTPVNLPDIKAFAAGDTPYYASLSAKLGSFTRQLASPNLDPKRIEFHYRGKINPSDWSLLKLSFLKEFLQGSMDTVVSYVNVLQIAEARGLNIVEKADKDFSAYDSAIRIEVVGERETICIGGTVFGGERQRLSYLNGFVFEVEPVGRIVALVNKDLPGVIGHVGSVLGAAGVNINQFELSRNKKGGHAMALVLVDDEVRPEVQAQIKAHTAIERLSVIEL</sequence>
<dbReference type="PANTHER" id="PTHR42938:SF47">
    <property type="entry name" value="HYDROXYPYRUVATE REDUCTASE"/>
    <property type="match status" value="1"/>
</dbReference>
<evidence type="ECO:0000256" key="5">
    <source>
        <dbReference type="ARBA" id="ARBA00023002"/>
    </source>
</evidence>
<evidence type="ECO:0000256" key="9">
    <source>
        <dbReference type="RuleBase" id="RU363003"/>
    </source>
</evidence>
<dbReference type="InterPro" id="IPR036291">
    <property type="entry name" value="NAD(P)-bd_dom_sf"/>
</dbReference>
<keyword evidence="9" id="KW-0028">Amino-acid biosynthesis</keyword>
<dbReference type="GO" id="GO:0004617">
    <property type="term" value="F:phosphoglycerate dehydrogenase activity"/>
    <property type="evidence" value="ECO:0007669"/>
    <property type="project" value="UniProtKB-UniRule"/>
</dbReference>
<reference evidence="11 12" key="1">
    <citation type="journal article" date="2016" name="Nat. Commun.">
        <title>Thousands of microbial genomes shed light on interconnected biogeochemical processes in an aquifer system.</title>
        <authorList>
            <person name="Anantharaman K."/>
            <person name="Brown C.T."/>
            <person name="Hug L.A."/>
            <person name="Sharon I."/>
            <person name="Castelle C.J."/>
            <person name="Probst A.J."/>
            <person name="Thomas B.C."/>
            <person name="Singh A."/>
            <person name="Wilkins M.J."/>
            <person name="Karaoz U."/>
            <person name="Brodie E.L."/>
            <person name="Williams K.H."/>
            <person name="Hubbard S.S."/>
            <person name="Banfield J.F."/>
        </authorList>
    </citation>
    <scope>NUCLEOTIDE SEQUENCE [LARGE SCALE GENOMIC DNA]</scope>
</reference>
<dbReference type="Pfam" id="PF01842">
    <property type="entry name" value="ACT"/>
    <property type="match status" value="1"/>
</dbReference>
<dbReference type="Pfam" id="PF00389">
    <property type="entry name" value="2-Hacid_dh"/>
    <property type="match status" value="1"/>
</dbReference>
<keyword evidence="6 9" id="KW-0520">NAD</keyword>
<dbReference type="InterPro" id="IPR006140">
    <property type="entry name" value="D-isomer_DH_NAD-bd"/>
</dbReference>
<dbReference type="Gene3D" id="3.30.70.260">
    <property type="match status" value="1"/>
</dbReference>
<comment type="pathway">
    <text evidence="2 9">Amino-acid biosynthesis; L-serine biosynthesis; L-serine from 3-phospho-D-glycerate: step 1/3.</text>
</comment>
<gene>
    <name evidence="11" type="ORF">A2527_05230</name>
</gene>
<dbReference type="Pfam" id="PF02826">
    <property type="entry name" value="2-Hacid_dh_C"/>
    <property type="match status" value="1"/>
</dbReference>
<evidence type="ECO:0000256" key="1">
    <source>
        <dbReference type="ARBA" id="ARBA00003800"/>
    </source>
</evidence>
<dbReference type="InterPro" id="IPR006236">
    <property type="entry name" value="PGDH"/>
</dbReference>
<evidence type="ECO:0000256" key="2">
    <source>
        <dbReference type="ARBA" id="ARBA00005216"/>
    </source>
</evidence>
<dbReference type="Gene3D" id="3.40.50.720">
    <property type="entry name" value="NAD(P)-binding Rossmann-like Domain"/>
    <property type="match status" value="2"/>
</dbReference>
<comment type="catalytic activity">
    <reaction evidence="7">
        <text>(R)-2-hydroxyglutarate + NAD(+) = 2-oxoglutarate + NADH + H(+)</text>
        <dbReference type="Rhea" id="RHEA:49612"/>
        <dbReference type="ChEBI" id="CHEBI:15378"/>
        <dbReference type="ChEBI" id="CHEBI:15801"/>
        <dbReference type="ChEBI" id="CHEBI:16810"/>
        <dbReference type="ChEBI" id="CHEBI:57540"/>
        <dbReference type="ChEBI" id="CHEBI:57945"/>
        <dbReference type="EC" id="1.1.1.399"/>
    </reaction>
</comment>
<evidence type="ECO:0000313" key="11">
    <source>
        <dbReference type="EMBL" id="OGG94589.1"/>
    </source>
</evidence>
<dbReference type="GO" id="GO:0051287">
    <property type="term" value="F:NAD binding"/>
    <property type="evidence" value="ECO:0007669"/>
    <property type="project" value="UniProtKB-UniRule"/>
</dbReference>
<evidence type="ECO:0000259" key="10">
    <source>
        <dbReference type="PROSITE" id="PS51671"/>
    </source>
</evidence>
<dbReference type="Gene3D" id="3.30.1330.90">
    <property type="entry name" value="D-3-phosphoglycerate dehydrogenase, domain 3"/>
    <property type="match status" value="1"/>
</dbReference>
<evidence type="ECO:0000256" key="7">
    <source>
        <dbReference type="ARBA" id="ARBA00048126"/>
    </source>
</evidence>
<dbReference type="Pfam" id="PF19304">
    <property type="entry name" value="PGDH_inter"/>
    <property type="match status" value="1"/>
</dbReference>
<dbReference type="InterPro" id="IPR045626">
    <property type="entry name" value="PGDH_ASB_dom"/>
</dbReference>
<evidence type="ECO:0000256" key="8">
    <source>
        <dbReference type="ARBA" id="ARBA00048731"/>
    </source>
</evidence>
<comment type="catalytic activity">
    <reaction evidence="8 9">
        <text>(2R)-3-phosphoglycerate + NAD(+) = 3-phosphooxypyruvate + NADH + H(+)</text>
        <dbReference type="Rhea" id="RHEA:12641"/>
        <dbReference type="ChEBI" id="CHEBI:15378"/>
        <dbReference type="ChEBI" id="CHEBI:18110"/>
        <dbReference type="ChEBI" id="CHEBI:57540"/>
        <dbReference type="ChEBI" id="CHEBI:57945"/>
        <dbReference type="ChEBI" id="CHEBI:58272"/>
        <dbReference type="EC" id="1.1.1.95"/>
    </reaction>
</comment>
<comment type="caution">
    <text evidence="11">The sequence shown here is derived from an EMBL/GenBank/DDBJ whole genome shotgun (WGS) entry which is preliminary data.</text>
</comment>
<evidence type="ECO:0000256" key="4">
    <source>
        <dbReference type="ARBA" id="ARBA00021582"/>
    </source>
</evidence>